<gene>
    <name evidence="5" type="ORF">DZF91_31615</name>
</gene>
<feature type="domain" description="Cell envelope-related transcriptional attenuator" evidence="4">
    <location>
        <begin position="273"/>
        <end position="446"/>
    </location>
</feature>
<evidence type="ECO:0000313" key="6">
    <source>
        <dbReference type="Proteomes" id="UP000261811"/>
    </source>
</evidence>
<dbReference type="EMBL" id="QURH01000937">
    <property type="protein sequence ID" value="RFU37676.1"/>
    <property type="molecule type" value="Genomic_DNA"/>
</dbReference>
<evidence type="ECO:0000313" key="5">
    <source>
        <dbReference type="EMBL" id="RFU37676.1"/>
    </source>
</evidence>
<evidence type="ECO:0000256" key="1">
    <source>
        <dbReference type="ARBA" id="ARBA00006068"/>
    </source>
</evidence>
<comment type="caution">
    <text evidence="5">The sequence shown here is derived from an EMBL/GenBank/DDBJ whole genome shotgun (WGS) entry which is preliminary data.</text>
</comment>
<feature type="region of interest" description="Disordered" evidence="2">
    <location>
        <begin position="519"/>
        <end position="590"/>
    </location>
</feature>
<reference evidence="5 6" key="1">
    <citation type="submission" date="2018-08" db="EMBL/GenBank/DDBJ databases">
        <title>Actinomadura jelena sp. nov., a novel Actinomycete isolated from soil in Chad.</title>
        <authorList>
            <person name="Shi L."/>
        </authorList>
    </citation>
    <scope>NUCLEOTIDE SEQUENCE [LARGE SCALE GENOMIC DNA]</scope>
    <source>
        <strain evidence="5 6">NEAU-G17</strain>
    </source>
</reference>
<feature type="transmembrane region" description="Helical" evidence="3">
    <location>
        <begin position="160"/>
        <end position="184"/>
    </location>
</feature>
<dbReference type="Proteomes" id="UP000261811">
    <property type="component" value="Unassembled WGS sequence"/>
</dbReference>
<dbReference type="PANTHER" id="PTHR33392:SF6">
    <property type="entry name" value="POLYISOPRENYL-TEICHOIC ACID--PEPTIDOGLYCAN TEICHOIC ACID TRANSFERASE TAGU"/>
    <property type="match status" value="1"/>
</dbReference>
<dbReference type="NCBIfam" id="TIGR00350">
    <property type="entry name" value="lytR_cpsA_psr"/>
    <property type="match status" value="1"/>
</dbReference>
<evidence type="ECO:0000256" key="2">
    <source>
        <dbReference type="SAM" id="MobiDB-lite"/>
    </source>
</evidence>
<feature type="transmembrane region" description="Helical" evidence="3">
    <location>
        <begin position="196"/>
        <end position="219"/>
    </location>
</feature>
<feature type="compositionally biased region" description="Low complexity" evidence="2">
    <location>
        <begin position="20"/>
        <end position="38"/>
    </location>
</feature>
<keyword evidence="3" id="KW-0812">Transmembrane</keyword>
<feature type="transmembrane region" description="Helical" evidence="3">
    <location>
        <begin position="129"/>
        <end position="148"/>
    </location>
</feature>
<dbReference type="PANTHER" id="PTHR33392">
    <property type="entry name" value="POLYISOPRENYL-TEICHOIC ACID--PEPTIDOGLYCAN TEICHOIC ACID TRANSFERASE TAGU"/>
    <property type="match status" value="1"/>
</dbReference>
<feature type="non-terminal residue" evidence="5">
    <location>
        <position position="590"/>
    </location>
</feature>
<evidence type="ECO:0000256" key="3">
    <source>
        <dbReference type="SAM" id="Phobius"/>
    </source>
</evidence>
<feature type="region of interest" description="Disordered" evidence="2">
    <location>
        <begin position="1"/>
        <end position="98"/>
    </location>
</feature>
<dbReference type="InterPro" id="IPR004474">
    <property type="entry name" value="LytR_CpsA_psr"/>
</dbReference>
<keyword evidence="6" id="KW-1185">Reference proteome</keyword>
<feature type="compositionally biased region" description="Basic and acidic residues" evidence="2">
    <location>
        <begin position="39"/>
        <end position="55"/>
    </location>
</feature>
<keyword evidence="3" id="KW-0472">Membrane</keyword>
<proteinExistence type="inferred from homology"/>
<dbReference type="AlphaFoldDB" id="A0A372JCW8"/>
<dbReference type="RefSeq" id="WP_117360729.1">
    <property type="nucleotide sequence ID" value="NZ_QURH01000937.1"/>
</dbReference>
<sequence>MTSRPAWRRRRSTEPETEADATAGTGPDAAADTGPDGPADSRADSQSDPRPRAQADTEAVEAGADAGSGGETGSAPAASDGTEAASQESAGRSSAREGGLGRALGLTLASTLVWGVAHLSTGRRRPGTALVVLFVALGAGALAWYLVYRPSLIRLAVRPDLLQTAAGGMLLVGLFWLCVIIRSYQITRPAEMSVPAHAAGALSVAVLCFAVAVPVSWAAHTTYVARSTLTSIFHAGGTEGAKQINTDDPWNGQSRVNVLLLGSDSAYDREGTRTDSMTVASVDTRTGETVLLGVPRNLEHFPMPAGPARDRFPDGFTGDGPETPGLLNEVFQYAEDHPDMVPGVAKNHRGPTLLKQTIEGILHQHIDYYIMVDMFGFADIVEAMGGVKVKITEPIPYGRDGGVLQPGERVLHGKEALWYGRSRNDSDDYARMGRQKCLLRSIARQADPTTVLSRFDKLASATKRAISTDIPQELLPDLVKLSEKVKDGAQISTLAFVPPLVSTGNPDFALIRRLAAKAMNPPPAPSPSASPKTSPKASGAGSPGAGATPAGAGSPSGTASGGPSKSPEAPETPGGSSSPGAENAKPISLD</sequence>
<name>A0A372JCW8_9ACTN</name>
<dbReference type="Pfam" id="PF03816">
    <property type="entry name" value="LytR_cpsA_psr"/>
    <property type="match status" value="1"/>
</dbReference>
<comment type="similarity">
    <text evidence="1">Belongs to the LytR/CpsA/Psr (LCP) family.</text>
</comment>
<dbReference type="Gene3D" id="3.40.630.190">
    <property type="entry name" value="LCP protein"/>
    <property type="match status" value="1"/>
</dbReference>
<feature type="compositionally biased region" description="Basic residues" evidence="2">
    <location>
        <begin position="1"/>
        <end position="11"/>
    </location>
</feature>
<dbReference type="InterPro" id="IPR050922">
    <property type="entry name" value="LytR/CpsA/Psr_CW_biosynth"/>
</dbReference>
<evidence type="ECO:0000259" key="4">
    <source>
        <dbReference type="Pfam" id="PF03816"/>
    </source>
</evidence>
<protein>
    <recommendedName>
        <fullName evidence="4">Cell envelope-related transcriptional attenuator domain-containing protein</fullName>
    </recommendedName>
</protein>
<feature type="compositionally biased region" description="Low complexity" evidence="2">
    <location>
        <begin position="529"/>
        <end position="567"/>
    </location>
</feature>
<organism evidence="5 6">
    <name type="scientific">Actinomadura logoneensis</name>
    <dbReference type="NCBI Taxonomy" id="2293572"/>
    <lineage>
        <taxon>Bacteria</taxon>
        <taxon>Bacillati</taxon>
        <taxon>Actinomycetota</taxon>
        <taxon>Actinomycetes</taxon>
        <taxon>Streptosporangiales</taxon>
        <taxon>Thermomonosporaceae</taxon>
        <taxon>Actinomadura</taxon>
    </lineage>
</organism>
<accession>A0A372JCW8</accession>
<keyword evidence="3" id="KW-1133">Transmembrane helix</keyword>